<dbReference type="PANTHER" id="PTHR40743:SF1">
    <property type="entry name" value="POSSIBLE GLYCOSYLTRANSFERASE"/>
    <property type="match status" value="1"/>
</dbReference>
<reference evidence="2" key="1">
    <citation type="journal article" date="2020" name="Nature">
        <title>Giant virus diversity and host interactions through global metagenomics.</title>
        <authorList>
            <person name="Schulz F."/>
            <person name="Roux S."/>
            <person name="Paez-Espino D."/>
            <person name="Jungbluth S."/>
            <person name="Walsh D.A."/>
            <person name="Denef V.J."/>
            <person name="McMahon K.D."/>
            <person name="Konstantinidis K.T."/>
            <person name="Eloe-Fadrosh E.A."/>
            <person name="Kyrpides N.C."/>
            <person name="Woyke T."/>
        </authorList>
    </citation>
    <scope>NUCLEOTIDE SEQUENCE</scope>
    <source>
        <strain evidence="2">GVMAG-M-3300023184-68</strain>
    </source>
</reference>
<accession>A0A6C0ID63</accession>
<dbReference type="EMBL" id="MN740153">
    <property type="protein sequence ID" value="QHT90377.1"/>
    <property type="molecule type" value="Genomic_DNA"/>
</dbReference>
<evidence type="ECO:0000259" key="1">
    <source>
        <dbReference type="Pfam" id="PF22882"/>
    </source>
</evidence>
<evidence type="ECO:0000313" key="2">
    <source>
        <dbReference type="EMBL" id="QHT90377.1"/>
    </source>
</evidence>
<dbReference type="Pfam" id="PF22882">
    <property type="entry name" value="GT-D-like"/>
    <property type="match status" value="1"/>
</dbReference>
<protein>
    <recommendedName>
        <fullName evidence="1">GT-D fold-like domain-containing protein</fullName>
    </recommendedName>
</protein>
<dbReference type="AlphaFoldDB" id="A0A6C0ID63"/>
<name>A0A6C0ID63_9ZZZZ</name>
<feature type="domain" description="GT-D fold-like" evidence="1">
    <location>
        <begin position="274"/>
        <end position="514"/>
    </location>
</feature>
<dbReference type="InterPro" id="IPR055171">
    <property type="entry name" value="GT-D-like"/>
</dbReference>
<organism evidence="2">
    <name type="scientific">viral metagenome</name>
    <dbReference type="NCBI Taxonomy" id="1070528"/>
    <lineage>
        <taxon>unclassified sequences</taxon>
        <taxon>metagenomes</taxon>
        <taxon>organismal metagenomes</taxon>
    </lineage>
</organism>
<proteinExistence type="predicted"/>
<dbReference type="PANTHER" id="PTHR40743">
    <property type="entry name" value="NUCLEOTIDE-DIPHOSPHO-SUGAR TRANSFERASE CONTAINING PROTEIN"/>
    <property type="match status" value="1"/>
</dbReference>
<sequence length="561" mass="65350">MKAVFLSKPMEVADAPNTQDNEIHVFTQFFVHRKDSRNEELRYCLKANQANPFVYKIHLLNERLYTLKEMGLPSNDKIHQEIIGKRLSFQSVFQYVRENKIKGYCVMMNSDIFLDESIKYIVTSTLHEKKQMMALLRYEFDIKKNKEHAPIFGPRGDSQDTWIFHTSQNIKMSQEKAFAFDFGRPGCDNKIVYILSILGYQVINDPRIIKTYHFHRSIMRDYFAKDALPQPWAISIPAGVNVLSIPPSLGINITDVCKSSNGFKDLMFEDHTILYDYISQKLQKNEPFIVPRIAGIENNFAVFAHIKRQTNTTEVDQYFQQVAPAMKNNAGIYLPNMNSIMRYSELYLKAFENCEIMGAWEPQGTYIQHIAQSHDFMRNSFPNKQMFWVFALDIFHYIYDPKAWTKSLKGKRILIISAFVDSIREKIPLRSKLYDGVDLFPDCTFVFIKPPMTQAGEHSREFEIELNEFTKKLDAIKDDYDIALASCGGYGNLVCNYIYEKHKKSAIYVGGVLQMYFGILGGRWLKERADVVRLFLNEHWSRPKMSERPINCDQVEGACYW</sequence>